<feature type="domain" description="Lipase-like C-terminal" evidence="9">
    <location>
        <begin position="28"/>
        <end position="402"/>
    </location>
</feature>
<dbReference type="GO" id="GO:0016042">
    <property type="term" value="P:lipid catabolic process"/>
    <property type="evidence" value="ECO:0007669"/>
    <property type="project" value="UniProtKB-KW"/>
</dbReference>
<keyword evidence="11" id="KW-1185">Reference proteome</keyword>
<reference evidence="10 11" key="1">
    <citation type="journal article" date="2018" name="Front. Microbiol.">
        <title>Description and Comparative Genomics of Macrococcus caseolyticus subsp. hominis subsp. nov., Macrococcus goetzii sp. nov., Macrococcus epidermidis sp. nov., and Macrococcus bohemicus sp. nov., Novel Macrococci From Human Clinical Material With Virulence Potential and Suspected Uptake of Foreign DNA by Natural Transformation.</title>
        <authorList>
            <person name="Maslanova I."/>
            <person name="Wertheimer Z."/>
            <person name="Sedlacek I."/>
            <person name="Svec P."/>
            <person name="Indrakova A."/>
            <person name="Kovarovic V."/>
            <person name="Schumann P."/>
            <person name="Sproer C."/>
            <person name="Kralova S."/>
            <person name="Sedo O."/>
            <person name="Kristofova L."/>
            <person name="Vrbovska V."/>
            <person name="Fuzik T."/>
            <person name="Petras P."/>
            <person name="Zdrahal Z."/>
            <person name="Ruzickova V."/>
            <person name="Doskar J."/>
            <person name="Pantucek R."/>
        </authorList>
    </citation>
    <scope>NUCLEOTIDE SEQUENCE [LARGE SCALE GENOMIC DNA]</scope>
    <source>
        <strain evidence="10 11">CCM 4927</strain>
    </source>
</reference>
<protein>
    <recommendedName>
        <fullName evidence="3">triacylglycerol lipase</fullName>
        <ecNumber evidence="3">3.1.1.3</ecNumber>
    </recommendedName>
</protein>
<keyword evidence="8" id="KW-0443">Lipid metabolism</keyword>
<evidence type="ECO:0000256" key="6">
    <source>
        <dbReference type="ARBA" id="ARBA00022801"/>
    </source>
</evidence>
<accession>A0A2G5NS16</accession>
<dbReference type="AlphaFoldDB" id="A0A2G5NS16"/>
<evidence type="ECO:0000256" key="3">
    <source>
        <dbReference type="ARBA" id="ARBA00013279"/>
    </source>
</evidence>
<dbReference type="GO" id="GO:0005576">
    <property type="term" value="C:extracellular region"/>
    <property type="evidence" value="ECO:0007669"/>
    <property type="project" value="UniProtKB-SubCell"/>
</dbReference>
<keyword evidence="5" id="KW-0732">Signal</keyword>
<evidence type="ECO:0000313" key="10">
    <source>
        <dbReference type="EMBL" id="RAI82946.1"/>
    </source>
</evidence>
<dbReference type="EMBL" id="MJBI02000001">
    <property type="protein sequence ID" value="RAI82946.1"/>
    <property type="molecule type" value="Genomic_DNA"/>
</dbReference>
<evidence type="ECO:0000256" key="1">
    <source>
        <dbReference type="ARBA" id="ARBA00001024"/>
    </source>
</evidence>
<dbReference type="PANTHER" id="PTHR34043">
    <property type="entry name" value="ALPHA/BETA-HYDROLASES SUPERFAMILY PROTEIN"/>
    <property type="match status" value="1"/>
</dbReference>
<evidence type="ECO:0000313" key="11">
    <source>
        <dbReference type="Proteomes" id="UP000229523"/>
    </source>
</evidence>
<keyword evidence="6" id="KW-0378">Hydrolase</keyword>
<dbReference type="InterPro" id="IPR029058">
    <property type="entry name" value="AB_hydrolase_fold"/>
</dbReference>
<dbReference type="Pfam" id="PF24708">
    <property type="entry name" value="Lip_C"/>
    <property type="match status" value="1"/>
</dbReference>
<evidence type="ECO:0000256" key="2">
    <source>
        <dbReference type="ARBA" id="ARBA00004613"/>
    </source>
</evidence>
<comment type="subcellular location">
    <subcellularLocation>
        <location evidence="2">Secreted</location>
    </subcellularLocation>
</comment>
<dbReference type="SUPFAM" id="SSF53474">
    <property type="entry name" value="alpha/beta-Hydrolases"/>
    <property type="match status" value="1"/>
</dbReference>
<name>A0A2G5NS16_9STAP</name>
<keyword evidence="4" id="KW-0964">Secreted</keyword>
<gene>
    <name evidence="10" type="ORF">BFS35_004460</name>
</gene>
<proteinExistence type="predicted"/>
<dbReference type="EC" id="3.1.1.3" evidence="3"/>
<evidence type="ECO:0000256" key="5">
    <source>
        <dbReference type="ARBA" id="ARBA00022729"/>
    </source>
</evidence>
<dbReference type="Proteomes" id="UP000229523">
    <property type="component" value="Unassembled WGS sequence"/>
</dbReference>
<sequence length="403" mass="46046">MRKRLTTLLTERAPIIPEKVADNDLKINKEPIILVHGFAGFARDNTPHGLMPYWGGLKVNITSTLNIEGYNIYEASIGAMTSSYDRAVELYYYIKGGRVDYGAFHSKKFGHHRFGKTYEGIFPDWQPGKKVHFIGHSMGGQTIRILEHMLRFGRPEEVAYANAHHLKVAPLFIGGQDDMINTITTIGTPHNGTYIADRLGNKNLIKSFFYRLVENEGLASFKVDWGFGQWGLRQQKDESYFAYIKRVRANKLWQTTDNGFYDLTLKGSEEINNKLSINPNIRYKSYATVATHKSFFTKYQIANVGMFAPFYLTGMISTISGTPEWWENDGLVPAISAEGPFTEPKSYNKKVMIDRGIWHVVPRMYGWDHMDQIGGNMTNLLHTPGELIDFYRTLVKELVLFEK</sequence>
<dbReference type="InterPro" id="IPR056304">
    <property type="entry name" value="Lip-like_C"/>
</dbReference>
<keyword evidence="7" id="KW-0442">Lipid degradation</keyword>
<dbReference type="GO" id="GO:0004806">
    <property type="term" value="F:triacylglycerol lipase activity"/>
    <property type="evidence" value="ECO:0007669"/>
    <property type="project" value="UniProtKB-EC"/>
</dbReference>
<comment type="catalytic activity">
    <reaction evidence="1">
        <text>a triacylglycerol + H2O = a diacylglycerol + a fatty acid + H(+)</text>
        <dbReference type="Rhea" id="RHEA:12044"/>
        <dbReference type="ChEBI" id="CHEBI:15377"/>
        <dbReference type="ChEBI" id="CHEBI:15378"/>
        <dbReference type="ChEBI" id="CHEBI:17855"/>
        <dbReference type="ChEBI" id="CHEBI:18035"/>
        <dbReference type="ChEBI" id="CHEBI:28868"/>
        <dbReference type="EC" id="3.1.1.3"/>
    </reaction>
</comment>
<dbReference type="RefSeq" id="WP_099577450.1">
    <property type="nucleotide sequence ID" value="NZ_MJBI02000001.1"/>
</dbReference>
<evidence type="ECO:0000256" key="8">
    <source>
        <dbReference type="ARBA" id="ARBA00023098"/>
    </source>
</evidence>
<organism evidence="10 11">
    <name type="scientific">Macrococcoides goetzii</name>
    <dbReference type="NCBI Taxonomy" id="1891097"/>
    <lineage>
        <taxon>Bacteria</taxon>
        <taxon>Bacillati</taxon>
        <taxon>Bacillota</taxon>
        <taxon>Bacilli</taxon>
        <taxon>Bacillales</taxon>
        <taxon>Staphylococcaceae</taxon>
        <taxon>Macrococcoides</taxon>
    </lineage>
</organism>
<comment type="caution">
    <text evidence="10">The sequence shown here is derived from an EMBL/GenBank/DDBJ whole genome shotgun (WGS) entry which is preliminary data.</text>
</comment>
<evidence type="ECO:0000259" key="9">
    <source>
        <dbReference type="Pfam" id="PF24708"/>
    </source>
</evidence>
<evidence type="ECO:0000256" key="4">
    <source>
        <dbReference type="ARBA" id="ARBA00022525"/>
    </source>
</evidence>
<evidence type="ECO:0000256" key="7">
    <source>
        <dbReference type="ARBA" id="ARBA00022963"/>
    </source>
</evidence>
<dbReference type="Gene3D" id="3.40.50.1820">
    <property type="entry name" value="alpha/beta hydrolase"/>
    <property type="match status" value="1"/>
</dbReference>
<dbReference type="PANTHER" id="PTHR34043:SF3">
    <property type="entry name" value="ALPHA_BETA-HYDROLASES SUPERFAMILY PROTEIN"/>
    <property type="match status" value="1"/>
</dbReference>